<dbReference type="InterPro" id="IPR013538">
    <property type="entry name" value="ASHA1/2-like_C"/>
</dbReference>
<name>A0ABW4XU24_9FLAO</name>
<dbReference type="CDD" id="cd08897">
    <property type="entry name" value="SRPBCC_CalC_Aha1-like_4"/>
    <property type="match status" value="1"/>
</dbReference>
<feature type="domain" description="Activator of Hsp90 ATPase homologue 1/2-like C-terminal" evidence="2">
    <location>
        <begin position="13"/>
        <end position="136"/>
    </location>
</feature>
<comment type="similarity">
    <text evidence="1">Belongs to the AHA1 family.</text>
</comment>
<gene>
    <name evidence="3" type="ORF">ACFSJE_04385</name>
</gene>
<proteinExistence type="inferred from homology"/>
<sequence length="140" mass="15976">MKTNKIEISNTIKAPVEKVWESWVKPAHITQWNFAADDWCCPKAENDLRVGGKYSARMEAKDGSFGFDFEAIYDEVLPMEKISCTMIDGRQAITTFENEGNVTKVTTQFDPEDQNPIEMQKGGWQAILDNFKKYVENLDG</sequence>
<keyword evidence="4" id="KW-1185">Reference proteome</keyword>
<reference evidence="4" key="1">
    <citation type="journal article" date="2019" name="Int. J. Syst. Evol. Microbiol.">
        <title>The Global Catalogue of Microorganisms (GCM) 10K type strain sequencing project: providing services to taxonomists for standard genome sequencing and annotation.</title>
        <authorList>
            <consortium name="The Broad Institute Genomics Platform"/>
            <consortium name="The Broad Institute Genome Sequencing Center for Infectious Disease"/>
            <person name="Wu L."/>
            <person name="Ma J."/>
        </authorList>
    </citation>
    <scope>NUCLEOTIDE SEQUENCE [LARGE SCALE GENOMIC DNA]</scope>
    <source>
        <strain evidence="4">JCM 3389</strain>
    </source>
</reference>
<dbReference type="Pfam" id="PF08327">
    <property type="entry name" value="AHSA1"/>
    <property type="match status" value="1"/>
</dbReference>
<dbReference type="InterPro" id="IPR023393">
    <property type="entry name" value="START-like_dom_sf"/>
</dbReference>
<dbReference type="Proteomes" id="UP001597342">
    <property type="component" value="Unassembled WGS sequence"/>
</dbReference>
<evidence type="ECO:0000313" key="3">
    <source>
        <dbReference type="EMBL" id="MFD2099000.1"/>
    </source>
</evidence>
<dbReference type="SUPFAM" id="SSF55961">
    <property type="entry name" value="Bet v1-like"/>
    <property type="match status" value="1"/>
</dbReference>
<dbReference type="Gene3D" id="3.30.530.20">
    <property type="match status" value="1"/>
</dbReference>
<comment type="caution">
    <text evidence="3">The sequence shown here is derived from an EMBL/GenBank/DDBJ whole genome shotgun (WGS) entry which is preliminary data.</text>
</comment>
<dbReference type="RefSeq" id="WP_379829765.1">
    <property type="nucleotide sequence ID" value="NZ_JBHUHU010000001.1"/>
</dbReference>
<accession>A0ABW4XU24</accession>
<protein>
    <submittedName>
        <fullName evidence="3">SRPBCC family protein</fullName>
    </submittedName>
</protein>
<dbReference type="EMBL" id="JBHUHU010000001">
    <property type="protein sequence ID" value="MFD2099000.1"/>
    <property type="molecule type" value="Genomic_DNA"/>
</dbReference>
<evidence type="ECO:0000313" key="4">
    <source>
        <dbReference type="Proteomes" id="UP001597342"/>
    </source>
</evidence>
<organism evidence="3 4">
    <name type="scientific">Flagellimonas iocasae</name>
    <dbReference type="NCBI Taxonomy" id="2055905"/>
    <lineage>
        <taxon>Bacteria</taxon>
        <taxon>Pseudomonadati</taxon>
        <taxon>Bacteroidota</taxon>
        <taxon>Flavobacteriia</taxon>
        <taxon>Flavobacteriales</taxon>
        <taxon>Flavobacteriaceae</taxon>
        <taxon>Flagellimonas</taxon>
    </lineage>
</organism>
<evidence type="ECO:0000256" key="1">
    <source>
        <dbReference type="ARBA" id="ARBA00006817"/>
    </source>
</evidence>
<evidence type="ECO:0000259" key="2">
    <source>
        <dbReference type="Pfam" id="PF08327"/>
    </source>
</evidence>